<dbReference type="InterPro" id="IPR005913">
    <property type="entry name" value="dTDP_dehydrorham_reduct"/>
</dbReference>
<dbReference type="AlphaFoldDB" id="A0A1H6CW26"/>
<evidence type="ECO:0000256" key="5">
    <source>
        <dbReference type="ARBA" id="ARBA00048200"/>
    </source>
</evidence>
<dbReference type="Pfam" id="PF04321">
    <property type="entry name" value="RmlD_sub_bind"/>
    <property type="match status" value="1"/>
</dbReference>
<evidence type="ECO:0000256" key="6">
    <source>
        <dbReference type="RuleBase" id="RU364082"/>
    </source>
</evidence>
<reference evidence="8 9" key="1">
    <citation type="submission" date="2016-10" db="EMBL/GenBank/DDBJ databases">
        <authorList>
            <person name="de Groot N.N."/>
        </authorList>
    </citation>
    <scope>NUCLEOTIDE SEQUENCE [LARGE SCALE GENOMIC DNA]</scope>
    <source>
        <strain evidence="8 9">DSM 22012</strain>
    </source>
</reference>
<dbReference type="UniPathway" id="UPA00124"/>
<protein>
    <recommendedName>
        <fullName evidence="4 6">dTDP-4-dehydrorhamnose reductase</fullName>
        <ecNumber evidence="3 6">1.1.1.133</ecNumber>
    </recommendedName>
</protein>
<dbReference type="Proteomes" id="UP000236745">
    <property type="component" value="Unassembled WGS sequence"/>
</dbReference>
<evidence type="ECO:0000256" key="3">
    <source>
        <dbReference type="ARBA" id="ARBA00012929"/>
    </source>
</evidence>
<comment type="cofactor">
    <cofactor evidence="6">
        <name>Mg(2+)</name>
        <dbReference type="ChEBI" id="CHEBI:18420"/>
    </cofactor>
    <text evidence="6">Binds 1 Mg(2+) ion per monomer.</text>
</comment>
<dbReference type="GO" id="GO:0008831">
    <property type="term" value="F:dTDP-4-dehydrorhamnose reductase activity"/>
    <property type="evidence" value="ECO:0007669"/>
    <property type="project" value="UniProtKB-EC"/>
</dbReference>
<sequence length="327" mass="36418">MQSVSQFYMEPTRILITGAEGQIGQALVRLTRNDAHFSVTALSRRQMDITRREKVSEVLAAELPDYVVNCAGFNRVDPAERNPQWAYEANQHGPALLAEICGDMSIPLLHLSSDYVFDGHYASGYTEADEAAPLGIYGDSKWQGEEHIRQRLPRHIILRVSWLFSESGSNFLLKTLQQARSEVRMVAADDRRGCPTSADDVGRVLMAILQQLVNGAEAWGTYHYCGAEITTRYGFSEAILAAARQYEQLKVSELVPVTSKDLPDEAAERPASSVLKCSKLLNTFGIRQRPWRSELQRLVRELYESGRLEQAQSRGVGAGDADQVAEA</sequence>
<keyword evidence="6" id="KW-0560">Oxidoreductase</keyword>
<comment type="function">
    <text evidence="6">Catalyzes the reduction of dTDP-6-deoxy-L-lyxo-4-hexulose to yield dTDP-L-rhamnose.</text>
</comment>
<evidence type="ECO:0000256" key="1">
    <source>
        <dbReference type="ARBA" id="ARBA00004781"/>
    </source>
</evidence>
<dbReference type="UniPathway" id="UPA00281"/>
<dbReference type="InterPro" id="IPR036291">
    <property type="entry name" value="NAD(P)-bd_dom_sf"/>
</dbReference>
<keyword evidence="6" id="KW-0521">NADP</keyword>
<accession>A0A1H6CW26</accession>
<dbReference type="InterPro" id="IPR029903">
    <property type="entry name" value="RmlD-like-bd"/>
</dbReference>
<name>A0A1H6CW26_9GAMM</name>
<evidence type="ECO:0000313" key="9">
    <source>
        <dbReference type="Proteomes" id="UP000236745"/>
    </source>
</evidence>
<dbReference type="EMBL" id="FNVQ01000004">
    <property type="protein sequence ID" value="SEG77289.1"/>
    <property type="molecule type" value="Genomic_DNA"/>
</dbReference>
<dbReference type="PANTHER" id="PTHR10491:SF4">
    <property type="entry name" value="METHIONINE ADENOSYLTRANSFERASE 2 SUBUNIT BETA"/>
    <property type="match status" value="1"/>
</dbReference>
<dbReference type="PANTHER" id="PTHR10491">
    <property type="entry name" value="DTDP-4-DEHYDRORHAMNOSE REDUCTASE"/>
    <property type="match status" value="1"/>
</dbReference>
<feature type="domain" description="RmlD-like substrate binding" evidence="7">
    <location>
        <begin position="13"/>
        <end position="302"/>
    </location>
</feature>
<dbReference type="GO" id="GO:0009243">
    <property type="term" value="P:O antigen biosynthetic process"/>
    <property type="evidence" value="ECO:0007669"/>
    <property type="project" value="UniProtKB-UniPathway"/>
</dbReference>
<keyword evidence="9" id="KW-1185">Reference proteome</keyword>
<dbReference type="SUPFAM" id="SSF51735">
    <property type="entry name" value="NAD(P)-binding Rossmann-fold domains"/>
    <property type="match status" value="1"/>
</dbReference>
<evidence type="ECO:0000313" key="8">
    <source>
        <dbReference type="EMBL" id="SEG77289.1"/>
    </source>
</evidence>
<gene>
    <name evidence="8" type="ORF">SAMN05444390_104236</name>
</gene>
<comment type="catalytic activity">
    <reaction evidence="5 6">
        <text>dTDP-beta-L-rhamnose + NADP(+) = dTDP-4-dehydro-beta-L-rhamnose + NADPH + H(+)</text>
        <dbReference type="Rhea" id="RHEA:21796"/>
        <dbReference type="ChEBI" id="CHEBI:15378"/>
        <dbReference type="ChEBI" id="CHEBI:57510"/>
        <dbReference type="ChEBI" id="CHEBI:57783"/>
        <dbReference type="ChEBI" id="CHEBI:58349"/>
        <dbReference type="ChEBI" id="CHEBI:62830"/>
        <dbReference type="EC" id="1.1.1.133"/>
    </reaction>
</comment>
<evidence type="ECO:0000259" key="7">
    <source>
        <dbReference type="Pfam" id="PF04321"/>
    </source>
</evidence>
<dbReference type="Gene3D" id="3.90.25.10">
    <property type="entry name" value="UDP-galactose 4-epimerase, domain 1"/>
    <property type="match status" value="1"/>
</dbReference>
<comment type="similarity">
    <text evidence="2 6">Belongs to the dTDP-4-dehydrorhamnose reductase family.</text>
</comment>
<dbReference type="GO" id="GO:0005829">
    <property type="term" value="C:cytosol"/>
    <property type="evidence" value="ECO:0007669"/>
    <property type="project" value="TreeGrafter"/>
</dbReference>
<evidence type="ECO:0000256" key="4">
    <source>
        <dbReference type="ARBA" id="ARBA00017099"/>
    </source>
</evidence>
<dbReference type="Gene3D" id="3.40.50.720">
    <property type="entry name" value="NAD(P)-binding Rossmann-like Domain"/>
    <property type="match status" value="1"/>
</dbReference>
<organism evidence="8 9">
    <name type="scientific">Marinobacterium lutimaris</name>
    <dbReference type="NCBI Taxonomy" id="568106"/>
    <lineage>
        <taxon>Bacteria</taxon>
        <taxon>Pseudomonadati</taxon>
        <taxon>Pseudomonadota</taxon>
        <taxon>Gammaproteobacteria</taxon>
        <taxon>Oceanospirillales</taxon>
        <taxon>Oceanospirillaceae</taxon>
        <taxon>Marinobacterium</taxon>
    </lineage>
</organism>
<dbReference type="CDD" id="cd05254">
    <property type="entry name" value="dTDP_HR_like_SDR_e"/>
    <property type="match status" value="1"/>
</dbReference>
<dbReference type="NCBIfam" id="TIGR01214">
    <property type="entry name" value="rmlD"/>
    <property type="match status" value="1"/>
</dbReference>
<dbReference type="EC" id="1.1.1.133" evidence="3 6"/>
<dbReference type="GO" id="GO:0019305">
    <property type="term" value="P:dTDP-rhamnose biosynthetic process"/>
    <property type="evidence" value="ECO:0007669"/>
    <property type="project" value="UniProtKB-UniPathway"/>
</dbReference>
<evidence type="ECO:0000256" key="2">
    <source>
        <dbReference type="ARBA" id="ARBA00010944"/>
    </source>
</evidence>
<proteinExistence type="inferred from homology"/>
<comment type="pathway">
    <text evidence="1 6">Carbohydrate biosynthesis; dTDP-L-rhamnose biosynthesis.</text>
</comment>